<feature type="transmembrane region" description="Helical" evidence="7">
    <location>
        <begin position="495"/>
        <end position="516"/>
    </location>
</feature>
<feature type="transmembrane region" description="Helical" evidence="7">
    <location>
        <begin position="558"/>
        <end position="579"/>
    </location>
</feature>
<keyword evidence="4 7" id="KW-1133">Transmembrane helix</keyword>
<feature type="domain" description="Polysaccharide chain length determinant N-terminal" evidence="8">
    <location>
        <begin position="25"/>
        <end position="101"/>
    </location>
</feature>
<evidence type="ECO:0000313" key="10">
    <source>
        <dbReference type="Proteomes" id="UP000199032"/>
    </source>
</evidence>
<keyword evidence="10" id="KW-1185">Reference proteome</keyword>
<gene>
    <name evidence="9" type="ORF">COMA1_11646</name>
</gene>
<dbReference type="EMBL" id="CZQA01000001">
    <property type="protein sequence ID" value="CUS34335.1"/>
    <property type="molecule type" value="Genomic_DNA"/>
</dbReference>
<evidence type="ECO:0000256" key="2">
    <source>
        <dbReference type="ARBA" id="ARBA00022475"/>
    </source>
</evidence>
<dbReference type="STRING" id="1742972.COMA1_11646"/>
<evidence type="ECO:0000259" key="8">
    <source>
        <dbReference type="Pfam" id="PF02706"/>
    </source>
</evidence>
<name>A0A0S4LAY1_9BACT</name>
<dbReference type="Proteomes" id="UP000199032">
    <property type="component" value="Unassembled WGS sequence"/>
</dbReference>
<comment type="subcellular location">
    <subcellularLocation>
        <location evidence="1">Cell membrane</location>
        <topology evidence="1">Multi-pass membrane protein</topology>
    </subcellularLocation>
</comment>
<keyword evidence="5 7" id="KW-0472">Membrane</keyword>
<evidence type="ECO:0000256" key="1">
    <source>
        <dbReference type="ARBA" id="ARBA00004651"/>
    </source>
</evidence>
<dbReference type="PANTHER" id="PTHR32309:SF13">
    <property type="entry name" value="FERRIC ENTEROBACTIN TRANSPORT PROTEIN FEPE"/>
    <property type="match status" value="1"/>
</dbReference>
<evidence type="ECO:0000256" key="5">
    <source>
        <dbReference type="ARBA" id="ARBA00023136"/>
    </source>
</evidence>
<dbReference type="InterPro" id="IPR050445">
    <property type="entry name" value="Bact_polysacc_biosynth/exp"/>
</dbReference>
<dbReference type="PANTHER" id="PTHR32309">
    <property type="entry name" value="TYROSINE-PROTEIN KINASE"/>
    <property type="match status" value="1"/>
</dbReference>
<dbReference type="Pfam" id="PF02706">
    <property type="entry name" value="Wzz"/>
    <property type="match status" value="1"/>
</dbReference>
<evidence type="ECO:0000256" key="6">
    <source>
        <dbReference type="SAM" id="Coils"/>
    </source>
</evidence>
<proteinExistence type="predicted"/>
<dbReference type="AlphaFoldDB" id="A0A0S4LAY1"/>
<feature type="coiled-coil region" evidence="6">
    <location>
        <begin position="195"/>
        <end position="258"/>
    </location>
</feature>
<sequence>MVSVAMSQDRRLQGRAAARARTLPDYLVLLRRRRTLILAVCVALMAASAALALLLPAVYRSTATILIEEQEIPPDLVRSAIATYADQRIETIKQQVLSRATLWRIVEQYGLYEKLRKRSPTEEVLERFTKDIQIDVLNVKVVDKRTQNPTQATIAFTLAYDGETPASAQKVANELTSLFLAENLKSRERHAQETTAFLKREAENLDKHIQELEVMLAAVKHKADGALPELIQLNMQLLTQAQRELLDADRDIRSLREKKTYLEGELAQLKPQTPIITASGDRLLDTGERLKALRAQYASVSAYMLPDHPDFIKLKQEIDSLEKETGGIDERDELSKQIQAERATLADLRDRMYDSHPDVIRAQEVVASLERELQARSLRPTLPPPVKPENPAYINIQSQLASTQAMLGSLESARADLKRRMTEYAKRVEMTPTIEPDYMDLLRDRENSMRKHQEITSRLMEAQVSAELEVQRKGERFSLINPPELPEKPERPNRLAILLLGSFLAVGGGIGTGVVMDNVDRTIHTPEQFARVLQGVPLAVIPYLPSERELSSLGRRRTVVGVAGLGVLVVSAVIVHLAWMPLDVLWYAIWRKLG</sequence>
<keyword evidence="2" id="KW-1003">Cell membrane</keyword>
<feature type="transmembrane region" description="Helical" evidence="7">
    <location>
        <begin position="36"/>
        <end position="59"/>
    </location>
</feature>
<dbReference type="GO" id="GO:0004713">
    <property type="term" value="F:protein tyrosine kinase activity"/>
    <property type="evidence" value="ECO:0007669"/>
    <property type="project" value="TreeGrafter"/>
</dbReference>
<protein>
    <submittedName>
        <fullName evidence="9">Putative Lipopolysaccharide biosynthesis protein</fullName>
    </submittedName>
</protein>
<dbReference type="OrthoDB" id="9795292at2"/>
<evidence type="ECO:0000256" key="4">
    <source>
        <dbReference type="ARBA" id="ARBA00022989"/>
    </source>
</evidence>
<organism evidence="9 10">
    <name type="scientific">Candidatus Nitrospira nitrosa</name>
    <dbReference type="NCBI Taxonomy" id="1742972"/>
    <lineage>
        <taxon>Bacteria</taxon>
        <taxon>Pseudomonadati</taxon>
        <taxon>Nitrospirota</taxon>
        <taxon>Nitrospiria</taxon>
        <taxon>Nitrospirales</taxon>
        <taxon>Nitrospiraceae</taxon>
        <taxon>Nitrospira</taxon>
    </lineage>
</organism>
<evidence type="ECO:0000256" key="7">
    <source>
        <dbReference type="SAM" id="Phobius"/>
    </source>
</evidence>
<dbReference type="GO" id="GO:0005886">
    <property type="term" value="C:plasma membrane"/>
    <property type="evidence" value="ECO:0007669"/>
    <property type="project" value="UniProtKB-SubCell"/>
</dbReference>
<dbReference type="InterPro" id="IPR003856">
    <property type="entry name" value="LPS_length_determ_N"/>
</dbReference>
<evidence type="ECO:0000313" key="9">
    <source>
        <dbReference type="EMBL" id="CUS34335.1"/>
    </source>
</evidence>
<reference evidence="9 10" key="1">
    <citation type="submission" date="2015-10" db="EMBL/GenBank/DDBJ databases">
        <authorList>
            <person name="Gilbert D.G."/>
        </authorList>
    </citation>
    <scope>NUCLEOTIDE SEQUENCE [LARGE SCALE GENOMIC DNA]</scope>
    <source>
        <strain evidence="9">COMA1</strain>
    </source>
</reference>
<evidence type="ECO:0000256" key="3">
    <source>
        <dbReference type="ARBA" id="ARBA00022692"/>
    </source>
</evidence>
<accession>A0A0S4LAY1</accession>
<keyword evidence="3 7" id="KW-0812">Transmembrane</keyword>
<dbReference type="RefSeq" id="WP_090746229.1">
    <property type="nucleotide sequence ID" value="NZ_CZQA01000001.1"/>
</dbReference>
<keyword evidence="6" id="KW-0175">Coiled coil</keyword>